<gene>
    <name evidence="9" type="ORF">Pcinc_015829</name>
</gene>
<dbReference type="Pfam" id="PF05916">
    <property type="entry name" value="Sld5"/>
    <property type="match status" value="1"/>
</dbReference>
<comment type="function">
    <text evidence="5">Required for correct functioning of the GINS complex, a complex that plays an essential role in the initiation of DNA replication, and progression of DNA replication forks. GINS complex is a core component of CDC45-MCM-GINS (CMG) helicase, the molecular machine that unwinds template DNA during replication, and around which the replisome is built.</text>
</comment>
<dbReference type="Gene3D" id="1.20.58.2050">
    <property type="match status" value="1"/>
</dbReference>
<dbReference type="SUPFAM" id="SSF160059">
    <property type="entry name" value="PriA/YqbF domain"/>
    <property type="match status" value="1"/>
</dbReference>
<evidence type="ECO:0000313" key="10">
    <source>
        <dbReference type="Proteomes" id="UP001286313"/>
    </source>
</evidence>
<dbReference type="InterPro" id="IPR010492">
    <property type="entry name" value="GINS_Psf3"/>
</dbReference>
<dbReference type="AlphaFoldDB" id="A0AAE1FXH7"/>
<dbReference type="CDD" id="cd11713">
    <property type="entry name" value="GINS_A_psf3"/>
    <property type="match status" value="1"/>
</dbReference>
<dbReference type="GO" id="GO:1902975">
    <property type="term" value="P:mitotic DNA replication initiation"/>
    <property type="evidence" value="ECO:0007669"/>
    <property type="project" value="TreeGrafter"/>
</dbReference>
<dbReference type="InterPro" id="IPR036224">
    <property type="entry name" value="GINS_bundle-like_dom_sf"/>
</dbReference>
<dbReference type="PANTHER" id="PTHR22768">
    <property type="entry name" value="DNA REPLICATION COMPLEX GINS PROTEIN PSF3"/>
    <property type="match status" value="1"/>
</dbReference>
<organism evidence="9 10">
    <name type="scientific">Petrolisthes cinctipes</name>
    <name type="common">Flat porcelain crab</name>
    <dbReference type="NCBI Taxonomy" id="88211"/>
    <lineage>
        <taxon>Eukaryota</taxon>
        <taxon>Metazoa</taxon>
        <taxon>Ecdysozoa</taxon>
        <taxon>Arthropoda</taxon>
        <taxon>Crustacea</taxon>
        <taxon>Multicrustacea</taxon>
        <taxon>Malacostraca</taxon>
        <taxon>Eumalacostraca</taxon>
        <taxon>Eucarida</taxon>
        <taxon>Decapoda</taxon>
        <taxon>Pleocyemata</taxon>
        <taxon>Anomura</taxon>
        <taxon>Galatheoidea</taxon>
        <taxon>Porcellanidae</taxon>
        <taxon>Petrolisthes</taxon>
    </lineage>
</organism>
<reference evidence="9" key="1">
    <citation type="submission" date="2023-10" db="EMBL/GenBank/DDBJ databases">
        <title>Genome assemblies of two species of porcelain crab, Petrolisthes cinctipes and Petrolisthes manimaculis (Anomura: Porcellanidae).</title>
        <authorList>
            <person name="Angst P."/>
        </authorList>
    </citation>
    <scope>NUCLEOTIDE SEQUENCE</scope>
    <source>
        <strain evidence="9">PB745_01</strain>
        <tissue evidence="9">Gill</tissue>
    </source>
</reference>
<comment type="similarity">
    <text evidence="2 6">Belongs to the GINS3/PSF3 family.</text>
</comment>
<evidence type="ECO:0000256" key="6">
    <source>
        <dbReference type="RuleBase" id="RU367161"/>
    </source>
</evidence>
<comment type="subcellular location">
    <subcellularLocation>
        <location evidence="1 6">Nucleus</location>
    </subcellularLocation>
</comment>
<evidence type="ECO:0000259" key="7">
    <source>
        <dbReference type="Pfam" id="PF05916"/>
    </source>
</evidence>
<evidence type="ECO:0000256" key="5">
    <source>
        <dbReference type="ARBA" id="ARBA00045258"/>
    </source>
</evidence>
<protein>
    <recommendedName>
        <fullName evidence="6">DNA replication complex GINS protein PSF3</fullName>
    </recommendedName>
</protein>
<dbReference type="InterPro" id="IPR021151">
    <property type="entry name" value="GINS_A"/>
</dbReference>
<dbReference type="CDD" id="cd21693">
    <property type="entry name" value="GINS_B_Psf3"/>
    <property type="match status" value="1"/>
</dbReference>
<evidence type="ECO:0000256" key="3">
    <source>
        <dbReference type="ARBA" id="ARBA00022705"/>
    </source>
</evidence>
<accession>A0AAE1FXH7</accession>
<dbReference type="Proteomes" id="UP001286313">
    <property type="component" value="Unassembled WGS sequence"/>
</dbReference>
<comment type="subunit">
    <text evidence="6">Component of the GINS complex.</text>
</comment>
<dbReference type="GO" id="GO:0000811">
    <property type="term" value="C:GINS complex"/>
    <property type="evidence" value="ECO:0007669"/>
    <property type="project" value="UniProtKB-UniRule"/>
</dbReference>
<feature type="domain" description="DNA replication complex GINS protein PSF3 N-terminal" evidence="8">
    <location>
        <begin position="15"/>
        <end position="67"/>
    </location>
</feature>
<keyword evidence="10" id="KW-1185">Reference proteome</keyword>
<comment type="caution">
    <text evidence="9">The sequence shown here is derived from an EMBL/GenBank/DDBJ whole genome shotgun (WGS) entry which is preliminary data.</text>
</comment>
<evidence type="ECO:0000256" key="4">
    <source>
        <dbReference type="ARBA" id="ARBA00023242"/>
    </source>
</evidence>
<dbReference type="PANTHER" id="PTHR22768:SF0">
    <property type="entry name" value="DNA REPLICATION COMPLEX GINS PROTEIN PSF3"/>
    <property type="match status" value="1"/>
</dbReference>
<dbReference type="EMBL" id="JAWQEG010001421">
    <property type="protein sequence ID" value="KAK3879618.1"/>
    <property type="molecule type" value="Genomic_DNA"/>
</dbReference>
<evidence type="ECO:0000256" key="1">
    <source>
        <dbReference type="ARBA" id="ARBA00004123"/>
    </source>
</evidence>
<keyword evidence="3 6" id="KW-0235">DNA replication</keyword>
<dbReference type="SUPFAM" id="SSF158573">
    <property type="entry name" value="GINS helical bundle-like"/>
    <property type="match status" value="1"/>
</dbReference>
<feature type="domain" description="GINS subunit" evidence="7">
    <location>
        <begin position="83"/>
        <end position="179"/>
    </location>
</feature>
<evidence type="ECO:0000259" key="8">
    <source>
        <dbReference type="Pfam" id="PF22466"/>
    </source>
</evidence>
<dbReference type="Pfam" id="PF22466">
    <property type="entry name" value="PSF3_N"/>
    <property type="match status" value="1"/>
</dbReference>
<proteinExistence type="inferred from homology"/>
<evidence type="ECO:0000313" key="9">
    <source>
        <dbReference type="EMBL" id="KAK3879618.1"/>
    </source>
</evidence>
<keyword evidence="4 6" id="KW-0539">Nucleus</keyword>
<comment type="function">
    <text evidence="6">The GINS complex plays an essential role in the initiation of DNA replication.</text>
</comment>
<dbReference type="InterPro" id="IPR038437">
    <property type="entry name" value="GINS_Psf3_sf"/>
</dbReference>
<dbReference type="InterPro" id="IPR055221">
    <property type="entry name" value="PSF3_N"/>
</dbReference>
<evidence type="ECO:0000256" key="2">
    <source>
        <dbReference type="ARBA" id="ARBA00006343"/>
    </source>
</evidence>
<sequence>MAVALHYPSYFPSYFSIEDILATNEKVPCKFEKTAHDLGFLDPSGGSKDLEVGTKLELPCWLARALASRRQIVSCQLPKTFRERYREILKADAALVDLHTLSPHFYELGQHLLPLAGPEGTTLGLLLVETLRERLRGIMDTSLNTTEDDAGTRQSKLDQLERSLFLTGRKTFRDHQLWLSRRAHIVTTSHMVTQHNKRKFSEVS</sequence>
<name>A0AAE1FXH7_PETCI</name>